<evidence type="ECO:0000313" key="1">
    <source>
        <dbReference type="EMBL" id="QEL19433.1"/>
    </source>
</evidence>
<dbReference type="Proteomes" id="UP000324974">
    <property type="component" value="Chromosome"/>
</dbReference>
<name>A0A5C1AMT7_9BACT</name>
<reference evidence="2" key="1">
    <citation type="submission" date="2019-08" db="EMBL/GenBank/DDBJ databases">
        <title>Limnoglobus roseus gen. nov., sp. nov., a novel freshwater planctomycete with a giant genome from the family Gemmataceae.</title>
        <authorList>
            <person name="Kulichevskaya I.S."/>
            <person name="Naumoff D.G."/>
            <person name="Miroshnikov K."/>
            <person name="Ivanova A."/>
            <person name="Philippov D.A."/>
            <person name="Hakobyan A."/>
            <person name="Rijpstra I.C."/>
            <person name="Sinninghe Damste J.S."/>
            <person name="Liesack W."/>
            <person name="Dedysh S.N."/>
        </authorList>
    </citation>
    <scope>NUCLEOTIDE SEQUENCE [LARGE SCALE GENOMIC DNA]</scope>
    <source>
        <strain evidence="2">PX52</strain>
    </source>
</reference>
<organism evidence="1 2">
    <name type="scientific">Limnoglobus roseus</name>
    <dbReference type="NCBI Taxonomy" id="2598579"/>
    <lineage>
        <taxon>Bacteria</taxon>
        <taxon>Pseudomonadati</taxon>
        <taxon>Planctomycetota</taxon>
        <taxon>Planctomycetia</taxon>
        <taxon>Gemmatales</taxon>
        <taxon>Gemmataceae</taxon>
        <taxon>Limnoglobus</taxon>
    </lineage>
</organism>
<accession>A0A5C1AMT7</accession>
<dbReference type="RefSeq" id="WP_149113820.1">
    <property type="nucleotide sequence ID" value="NZ_CP042425.1"/>
</dbReference>
<evidence type="ECO:0000313" key="2">
    <source>
        <dbReference type="Proteomes" id="UP000324974"/>
    </source>
</evidence>
<protein>
    <submittedName>
        <fullName evidence="1">Uncharacterized protein</fullName>
    </submittedName>
</protein>
<keyword evidence="2" id="KW-1185">Reference proteome</keyword>
<gene>
    <name evidence="1" type="ORF">PX52LOC_06505</name>
</gene>
<dbReference type="AlphaFoldDB" id="A0A5C1AMT7"/>
<dbReference type="EMBL" id="CP042425">
    <property type="protein sequence ID" value="QEL19433.1"/>
    <property type="molecule type" value="Genomic_DNA"/>
</dbReference>
<dbReference type="KEGG" id="lrs:PX52LOC_06505"/>
<proteinExistence type="predicted"/>
<sequence>MAAFVASLTAKQREKLAMTSHEFDALTAWGPKRQPPHDWDGVTPYLLLEGRMQVRGWELRAYQFSDGTRLLNNEDLLRVVWSER</sequence>